<accession>A0A9P6KAI6</accession>
<feature type="non-terminal residue" evidence="1">
    <location>
        <position position="1"/>
    </location>
</feature>
<sequence length="250" mass="27593">DWDTKSYEGLTDEVLRDLEVGGTVGLERLVGSILVSDSVTCQVLCAEVYNRDIITDPHAEPICGVTTSVPLTKPCTQYRGKLKVVKIPDGFGKQRLVIGVRSVNYLITSAQMEDQALVGPGHSSIFPVTGSTRIYFRKDREDPNMLKDQLLGLAQHGHSGSRVFRELALRTIKGGESTIRMFRSDIEAPEDKTHTQTAELLRKLISLVPDDSDWVEVQANHEVEKTLAALASGYASTISQKNKIIANRIM</sequence>
<dbReference type="AlphaFoldDB" id="A0A9P6KAI6"/>
<organism evidence="1 2">
    <name type="scientific">Lunasporangiospora selenospora</name>
    <dbReference type="NCBI Taxonomy" id="979761"/>
    <lineage>
        <taxon>Eukaryota</taxon>
        <taxon>Fungi</taxon>
        <taxon>Fungi incertae sedis</taxon>
        <taxon>Mucoromycota</taxon>
        <taxon>Mortierellomycotina</taxon>
        <taxon>Mortierellomycetes</taxon>
        <taxon>Mortierellales</taxon>
        <taxon>Mortierellaceae</taxon>
        <taxon>Lunasporangiospora</taxon>
    </lineage>
</organism>
<protein>
    <submittedName>
        <fullName evidence="1">Uncharacterized protein</fullName>
    </submittedName>
</protein>
<name>A0A9P6KAI6_9FUNG</name>
<reference evidence="1" key="1">
    <citation type="journal article" date="2020" name="Fungal Divers.">
        <title>Resolving the Mortierellaceae phylogeny through synthesis of multi-gene phylogenetics and phylogenomics.</title>
        <authorList>
            <person name="Vandepol N."/>
            <person name="Liber J."/>
            <person name="Desiro A."/>
            <person name="Na H."/>
            <person name="Kennedy M."/>
            <person name="Barry K."/>
            <person name="Grigoriev I.V."/>
            <person name="Miller A.N."/>
            <person name="O'Donnell K."/>
            <person name="Stajich J.E."/>
            <person name="Bonito G."/>
        </authorList>
    </citation>
    <scope>NUCLEOTIDE SEQUENCE</scope>
    <source>
        <strain evidence="1">KOD1015</strain>
    </source>
</reference>
<evidence type="ECO:0000313" key="1">
    <source>
        <dbReference type="EMBL" id="KAF9577766.1"/>
    </source>
</evidence>
<keyword evidence="2" id="KW-1185">Reference proteome</keyword>
<proteinExistence type="predicted"/>
<dbReference type="EMBL" id="JAABOA010004398">
    <property type="protein sequence ID" value="KAF9577766.1"/>
    <property type="molecule type" value="Genomic_DNA"/>
</dbReference>
<evidence type="ECO:0000313" key="2">
    <source>
        <dbReference type="Proteomes" id="UP000780801"/>
    </source>
</evidence>
<comment type="caution">
    <text evidence="1">The sequence shown here is derived from an EMBL/GenBank/DDBJ whole genome shotgun (WGS) entry which is preliminary data.</text>
</comment>
<gene>
    <name evidence="1" type="ORF">BGW38_006806</name>
</gene>
<dbReference type="Proteomes" id="UP000780801">
    <property type="component" value="Unassembled WGS sequence"/>
</dbReference>
<dbReference type="OrthoDB" id="2401402at2759"/>